<feature type="transmembrane region" description="Helical" evidence="1">
    <location>
        <begin position="6"/>
        <end position="25"/>
    </location>
</feature>
<dbReference type="RefSeq" id="WP_349273141.1">
    <property type="nucleotide sequence ID" value="NZ_JBECZB010000008.1"/>
</dbReference>
<comment type="caution">
    <text evidence="2">The sequence shown here is derived from an EMBL/GenBank/DDBJ whole genome shotgun (WGS) entry which is preliminary data.</text>
</comment>
<feature type="transmembrane region" description="Helical" evidence="1">
    <location>
        <begin position="120"/>
        <end position="138"/>
    </location>
</feature>
<keyword evidence="1" id="KW-0812">Transmembrane</keyword>
<feature type="transmembrane region" description="Helical" evidence="1">
    <location>
        <begin position="95"/>
        <end position="114"/>
    </location>
</feature>
<keyword evidence="1" id="KW-1133">Transmembrane helix</keyword>
<proteinExistence type="predicted"/>
<name>A0ABV1JNQ2_NEIPO</name>
<feature type="transmembrane region" description="Helical" evidence="1">
    <location>
        <begin position="66"/>
        <end position="83"/>
    </location>
</feature>
<feature type="transmembrane region" description="Helical" evidence="1">
    <location>
        <begin position="37"/>
        <end position="60"/>
    </location>
</feature>
<evidence type="ECO:0008006" key="4">
    <source>
        <dbReference type="Google" id="ProtNLM"/>
    </source>
</evidence>
<protein>
    <recommendedName>
        <fullName evidence="4">Integral membrane protein</fullName>
    </recommendedName>
</protein>
<evidence type="ECO:0000313" key="3">
    <source>
        <dbReference type="Proteomes" id="UP001447151"/>
    </source>
</evidence>
<dbReference type="Proteomes" id="UP001447151">
    <property type="component" value="Unassembled WGS sequence"/>
</dbReference>
<organism evidence="2 3">
    <name type="scientific">Neisseria polysaccharea</name>
    <dbReference type="NCBI Taxonomy" id="489"/>
    <lineage>
        <taxon>Bacteria</taxon>
        <taxon>Pseudomonadati</taxon>
        <taxon>Pseudomonadota</taxon>
        <taxon>Betaproteobacteria</taxon>
        <taxon>Neisseriales</taxon>
        <taxon>Neisseriaceae</taxon>
        <taxon>Neisseria</taxon>
    </lineage>
</organism>
<gene>
    <name evidence="2" type="ORF">ABM124_07320</name>
</gene>
<keyword evidence="1" id="KW-0472">Membrane</keyword>
<evidence type="ECO:0000256" key="1">
    <source>
        <dbReference type="SAM" id="Phobius"/>
    </source>
</evidence>
<evidence type="ECO:0000313" key="2">
    <source>
        <dbReference type="EMBL" id="MEQ3511113.1"/>
    </source>
</evidence>
<dbReference type="EMBL" id="JBECZB010000008">
    <property type="protein sequence ID" value="MEQ3511113.1"/>
    <property type="molecule type" value="Genomic_DNA"/>
</dbReference>
<reference evidence="2 3" key="1">
    <citation type="submission" date="2024-05" db="EMBL/GenBank/DDBJ databases">
        <authorList>
            <person name="Matzinger S.R."/>
            <person name="Bankers L."/>
            <person name="Rossheim A."/>
            <person name="Hetherington-Rauth M.C."/>
            <person name="Smith A."/>
            <person name="Baird S."/>
            <person name="Polanco D."/>
        </authorList>
    </citation>
    <scope>NUCLEOTIDE SEQUENCE [LARGE SCALE GENOMIC DNA]</scope>
    <source>
        <strain evidence="2 3">2024CJ-00066</strain>
    </source>
</reference>
<accession>A0ABV1JNQ2</accession>
<keyword evidence="3" id="KW-1185">Reference proteome</keyword>
<sequence>MNGWIVVGIVFAVTFLLLSLLLFPLRKGFRKLGRQYGIFSTLVFVLICLEISVIMASGALSGLHNILSGICMCMATMLLLWMLSKWHERNESLNAVVIVLGIVHVACVMTVVSLPNINPYLKLIANIVYLALPALAFYEISEGKKNAAG</sequence>